<gene>
    <name evidence="4" type="ORF">THIAE_09540</name>
</gene>
<dbReference type="SUPFAM" id="SSF46689">
    <property type="entry name" value="Homeodomain-like"/>
    <property type="match status" value="1"/>
</dbReference>
<dbReference type="GO" id="GO:0000976">
    <property type="term" value="F:transcription cis-regulatory region binding"/>
    <property type="evidence" value="ECO:0007669"/>
    <property type="project" value="TreeGrafter"/>
</dbReference>
<dbReference type="HOGENOM" id="CLU_069356_27_1_6"/>
<dbReference type="InterPro" id="IPR036271">
    <property type="entry name" value="Tet_transcr_reg_TetR-rel_C_sf"/>
</dbReference>
<feature type="domain" description="HTH tetR-type" evidence="3">
    <location>
        <begin position="13"/>
        <end position="73"/>
    </location>
</feature>
<sequence length="207" mass="23437">MELDPTPHTKRGYQRHEKILDAAKQVFVEQGYARASVNEIVKRSGGSLGTVYKFFGNKLGLFEACFQKATCEAFADFEEKGLWVDDLPTSLRNFGRQLQQMIFEPDALAIYRLVLTEQGADQAEIQRIFMQYGPNRLNKILSRFLSQQQAAGLLQIQDCEIAAFQFVEMIKGPLHFRALFGETLTPAQCDAVLEQAIQIFLQGAQHD</sequence>
<dbReference type="EMBL" id="CP007030">
    <property type="protein sequence ID" value="AHF02387.1"/>
    <property type="molecule type" value="Genomic_DNA"/>
</dbReference>
<dbReference type="PANTHER" id="PTHR30055">
    <property type="entry name" value="HTH-TYPE TRANSCRIPTIONAL REGULATOR RUTR"/>
    <property type="match status" value="1"/>
</dbReference>
<evidence type="ECO:0000313" key="5">
    <source>
        <dbReference type="Proteomes" id="UP000005380"/>
    </source>
</evidence>
<dbReference type="GO" id="GO:0003700">
    <property type="term" value="F:DNA-binding transcription factor activity"/>
    <property type="evidence" value="ECO:0007669"/>
    <property type="project" value="TreeGrafter"/>
</dbReference>
<dbReference type="KEGG" id="tao:THIAE_09540"/>
<dbReference type="SUPFAM" id="SSF48498">
    <property type="entry name" value="Tetracyclin repressor-like, C-terminal domain"/>
    <property type="match status" value="1"/>
</dbReference>
<dbReference type="FunCoup" id="W0DVB4">
    <property type="interactions" value="43"/>
</dbReference>
<evidence type="ECO:0000313" key="4">
    <source>
        <dbReference type="EMBL" id="AHF02387.1"/>
    </source>
</evidence>
<dbReference type="InterPro" id="IPR050109">
    <property type="entry name" value="HTH-type_TetR-like_transc_reg"/>
</dbReference>
<dbReference type="PROSITE" id="PS50977">
    <property type="entry name" value="HTH_TETR_2"/>
    <property type="match status" value="1"/>
</dbReference>
<dbReference type="Pfam" id="PF00440">
    <property type="entry name" value="TetR_N"/>
    <property type="match status" value="1"/>
</dbReference>
<protein>
    <recommendedName>
        <fullName evidence="3">HTH tetR-type domain-containing protein</fullName>
    </recommendedName>
</protein>
<keyword evidence="5" id="KW-1185">Reference proteome</keyword>
<dbReference type="Pfam" id="PF14246">
    <property type="entry name" value="TetR_C_7"/>
    <property type="match status" value="1"/>
</dbReference>
<proteinExistence type="predicted"/>
<dbReference type="PRINTS" id="PR00455">
    <property type="entry name" value="HTHTETR"/>
</dbReference>
<organism evidence="4 5">
    <name type="scientific">Thiomicrospira aerophila AL3</name>
    <dbReference type="NCBI Taxonomy" id="717772"/>
    <lineage>
        <taxon>Bacteria</taxon>
        <taxon>Pseudomonadati</taxon>
        <taxon>Pseudomonadota</taxon>
        <taxon>Gammaproteobacteria</taxon>
        <taxon>Thiotrichales</taxon>
        <taxon>Piscirickettsiaceae</taxon>
        <taxon>Thiomicrospira</taxon>
    </lineage>
</organism>
<reference evidence="4 5" key="1">
    <citation type="submission" date="2013-12" db="EMBL/GenBank/DDBJ databases">
        <authorList>
            <consortium name="DOE Joint Genome Institute"/>
            <person name="Kappler U."/>
            <person name="Huntemann M."/>
            <person name="Han J."/>
            <person name="Chen A."/>
            <person name="Kyrpides N."/>
            <person name="Mavromatis K."/>
            <person name="Markowitz V."/>
            <person name="Palaniappan K."/>
            <person name="Ivanova N."/>
            <person name="Schaumberg A."/>
            <person name="Pati A."/>
            <person name="Liolios K."/>
            <person name="Nordberg H.P."/>
            <person name="Cantor M.N."/>
            <person name="Hua S.X."/>
            <person name="Woyke T."/>
        </authorList>
    </citation>
    <scope>NUCLEOTIDE SEQUENCE [LARGE SCALE GENOMIC DNA]</scope>
    <source>
        <strain evidence="5">AL2</strain>
    </source>
</reference>
<name>W0DVB4_9GAMM</name>
<evidence type="ECO:0000259" key="3">
    <source>
        <dbReference type="PROSITE" id="PS50977"/>
    </source>
</evidence>
<dbReference type="Proteomes" id="UP000005380">
    <property type="component" value="Chromosome"/>
</dbReference>
<evidence type="ECO:0000256" key="1">
    <source>
        <dbReference type="ARBA" id="ARBA00023125"/>
    </source>
</evidence>
<dbReference type="RefSeq" id="WP_006460250.1">
    <property type="nucleotide sequence ID" value="NZ_CP007030.1"/>
</dbReference>
<dbReference type="Gene3D" id="1.10.357.10">
    <property type="entry name" value="Tetracycline Repressor, domain 2"/>
    <property type="match status" value="1"/>
</dbReference>
<dbReference type="InterPro" id="IPR039536">
    <property type="entry name" value="TetR_C_Proteobacteria"/>
</dbReference>
<evidence type="ECO:0000256" key="2">
    <source>
        <dbReference type="PROSITE-ProRule" id="PRU00335"/>
    </source>
</evidence>
<feature type="DNA-binding region" description="H-T-H motif" evidence="2">
    <location>
        <begin position="36"/>
        <end position="55"/>
    </location>
</feature>
<dbReference type="InParanoid" id="W0DVB4"/>
<dbReference type="eggNOG" id="COG1309">
    <property type="taxonomic scope" value="Bacteria"/>
</dbReference>
<dbReference type="PANTHER" id="PTHR30055:SF146">
    <property type="entry name" value="HTH-TYPE TRANSCRIPTIONAL DUAL REGULATOR CECR"/>
    <property type="match status" value="1"/>
</dbReference>
<dbReference type="STRING" id="717772.THIAE_09540"/>
<dbReference type="AlphaFoldDB" id="W0DVB4"/>
<dbReference type="InterPro" id="IPR001647">
    <property type="entry name" value="HTH_TetR"/>
</dbReference>
<dbReference type="OrthoDB" id="8535430at2"/>
<accession>W0DVB4</accession>
<dbReference type="InterPro" id="IPR009057">
    <property type="entry name" value="Homeodomain-like_sf"/>
</dbReference>
<keyword evidence="1 2" id="KW-0238">DNA-binding</keyword>
<dbReference type="Gene3D" id="1.10.10.60">
    <property type="entry name" value="Homeodomain-like"/>
    <property type="match status" value="1"/>
</dbReference>